<dbReference type="STRING" id="582851.GCA_900162665_04490"/>
<feature type="domain" description="NADPH-dependent FMN reductase-like" evidence="4">
    <location>
        <begin position="1"/>
        <end position="144"/>
    </location>
</feature>
<dbReference type="SUPFAM" id="SSF52218">
    <property type="entry name" value="Flavoproteins"/>
    <property type="match status" value="1"/>
</dbReference>
<name>A0A511ZQU7_9BACI</name>
<sequence length="188" mass="21258">MNVIGLSGSIVGSKTRTAMDVVAKEINEKYPEAEFQLIDLKDYDLQFSDGRNYLDYSGDTASVTRKIMEADVIIIGTPVFQASIPASLKNIFDLLPAGAFRDKVVSFFITAGSSKHYLVADYQLKPTLAYMKAQIVQTYVYIEEKSFQQKELIDDDVSFRLERLVEDTLDTFEAAECVRKRKEDSYGF</sequence>
<dbReference type="Gene3D" id="3.40.50.360">
    <property type="match status" value="1"/>
</dbReference>
<dbReference type="RefSeq" id="WP_147212692.1">
    <property type="nucleotide sequence ID" value="NZ_BJYM01000030.1"/>
</dbReference>
<comment type="caution">
    <text evidence="5">The sequence shown here is derived from an EMBL/GenBank/DDBJ whole genome shotgun (WGS) entry which is preliminary data.</text>
</comment>
<evidence type="ECO:0000313" key="6">
    <source>
        <dbReference type="Proteomes" id="UP000321558"/>
    </source>
</evidence>
<keyword evidence="1" id="KW-0285">Flavoprotein</keyword>
<proteinExistence type="predicted"/>
<keyword evidence="2" id="KW-0288">FMN</keyword>
<keyword evidence="6" id="KW-1185">Reference proteome</keyword>
<dbReference type="EMBL" id="BJYM01000030">
    <property type="protein sequence ID" value="GEN89824.1"/>
    <property type="molecule type" value="Genomic_DNA"/>
</dbReference>
<dbReference type="PANTHER" id="PTHR43408">
    <property type="entry name" value="FMN REDUCTASE (NADPH)"/>
    <property type="match status" value="1"/>
</dbReference>
<dbReference type="OrthoDB" id="1643408at2"/>
<dbReference type="Pfam" id="PF03358">
    <property type="entry name" value="FMN_red"/>
    <property type="match status" value="1"/>
</dbReference>
<evidence type="ECO:0000259" key="4">
    <source>
        <dbReference type="Pfam" id="PF03358"/>
    </source>
</evidence>
<dbReference type="AlphaFoldDB" id="A0A511ZQU7"/>
<dbReference type="Proteomes" id="UP000321558">
    <property type="component" value="Unassembled WGS sequence"/>
</dbReference>
<protein>
    <submittedName>
        <fullName evidence="5">FMN reductase</fullName>
    </submittedName>
</protein>
<dbReference type="GO" id="GO:0016491">
    <property type="term" value="F:oxidoreductase activity"/>
    <property type="evidence" value="ECO:0007669"/>
    <property type="project" value="UniProtKB-KW"/>
</dbReference>
<dbReference type="InterPro" id="IPR029039">
    <property type="entry name" value="Flavoprotein-like_sf"/>
</dbReference>
<accession>A0A511ZQU7</accession>
<gene>
    <name evidence="5" type="ORF">OSO01_45630</name>
</gene>
<evidence type="ECO:0000313" key="5">
    <source>
        <dbReference type="EMBL" id="GEN89824.1"/>
    </source>
</evidence>
<dbReference type="PANTHER" id="PTHR43408:SF2">
    <property type="entry name" value="FMN REDUCTASE (NADPH)"/>
    <property type="match status" value="1"/>
</dbReference>
<reference evidence="5 6" key="1">
    <citation type="submission" date="2019-07" db="EMBL/GenBank/DDBJ databases">
        <title>Whole genome shotgun sequence of Oceanobacillus sojae NBRC 105379.</title>
        <authorList>
            <person name="Hosoyama A."/>
            <person name="Uohara A."/>
            <person name="Ohji S."/>
            <person name="Ichikawa N."/>
        </authorList>
    </citation>
    <scope>NUCLEOTIDE SEQUENCE [LARGE SCALE GENOMIC DNA]</scope>
    <source>
        <strain evidence="5 6">NBRC 105379</strain>
    </source>
</reference>
<dbReference type="InterPro" id="IPR051814">
    <property type="entry name" value="NAD(P)H-dep_FMN_reductase"/>
</dbReference>
<dbReference type="InterPro" id="IPR005025">
    <property type="entry name" value="FMN_Rdtase-like_dom"/>
</dbReference>
<organism evidence="5 6">
    <name type="scientific">Oceanobacillus sojae</name>
    <dbReference type="NCBI Taxonomy" id="582851"/>
    <lineage>
        <taxon>Bacteria</taxon>
        <taxon>Bacillati</taxon>
        <taxon>Bacillota</taxon>
        <taxon>Bacilli</taxon>
        <taxon>Bacillales</taxon>
        <taxon>Bacillaceae</taxon>
        <taxon>Oceanobacillus</taxon>
    </lineage>
</organism>
<keyword evidence="3" id="KW-0560">Oxidoreductase</keyword>
<evidence type="ECO:0000256" key="2">
    <source>
        <dbReference type="ARBA" id="ARBA00022643"/>
    </source>
</evidence>
<evidence type="ECO:0000256" key="3">
    <source>
        <dbReference type="ARBA" id="ARBA00023002"/>
    </source>
</evidence>
<evidence type="ECO:0000256" key="1">
    <source>
        <dbReference type="ARBA" id="ARBA00022630"/>
    </source>
</evidence>